<name>A0A6J4I4T6_9CHLR</name>
<gene>
    <name evidence="1" type="ORF">AVDCRST_MAG77-1610</name>
</gene>
<dbReference type="AlphaFoldDB" id="A0A6J4I4T6"/>
<feature type="non-terminal residue" evidence="1">
    <location>
        <position position="1"/>
    </location>
</feature>
<reference evidence="1" key="1">
    <citation type="submission" date="2020-02" db="EMBL/GenBank/DDBJ databases">
        <authorList>
            <person name="Meier V. D."/>
        </authorList>
    </citation>
    <scope>NUCLEOTIDE SEQUENCE</scope>
    <source>
        <strain evidence="1">AVDCRST_MAG77</strain>
    </source>
</reference>
<sequence>EVGCQAHRPAAYEAHPDAIHRLRSQRDGALCHRRVHLGL</sequence>
<feature type="non-terminal residue" evidence="1">
    <location>
        <position position="39"/>
    </location>
</feature>
<protein>
    <submittedName>
        <fullName evidence="1">Uncharacterized protein</fullName>
    </submittedName>
</protein>
<accession>A0A6J4I4T6</accession>
<dbReference type="EMBL" id="CADCTC010000102">
    <property type="protein sequence ID" value="CAA9242316.1"/>
    <property type="molecule type" value="Genomic_DNA"/>
</dbReference>
<organism evidence="1">
    <name type="scientific">uncultured Chloroflexota bacterium</name>
    <dbReference type="NCBI Taxonomy" id="166587"/>
    <lineage>
        <taxon>Bacteria</taxon>
        <taxon>Bacillati</taxon>
        <taxon>Chloroflexota</taxon>
        <taxon>environmental samples</taxon>
    </lineage>
</organism>
<proteinExistence type="predicted"/>
<evidence type="ECO:0000313" key="1">
    <source>
        <dbReference type="EMBL" id="CAA9242316.1"/>
    </source>
</evidence>